<dbReference type="SFLD" id="SFLDG01018">
    <property type="entry name" value="Squalene/Phytoene_Synthase_Lik"/>
    <property type="match status" value="1"/>
</dbReference>
<dbReference type="SUPFAM" id="SSF48576">
    <property type="entry name" value="Terpenoid synthases"/>
    <property type="match status" value="1"/>
</dbReference>
<keyword evidence="1 3" id="KW-0808">Transferase</keyword>
<dbReference type="InterPro" id="IPR019845">
    <property type="entry name" value="Squalene/phytoene_synthase_CS"/>
</dbReference>
<accession>A0A0F7KEA6</accession>
<dbReference type="EMBL" id="VNHT01000001">
    <property type="protein sequence ID" value="TYP94515.1"/>
    <property type="molecule type" value="Genomic_DNA"/>
</dbReference>
<name>A0A0F7KEA6_9PROT</name>
<dbReference type="SFLD" id="SFLDS00005">
    <property type="entry name" value="Isoprenoid_Synthase_Type_I"/>
    <property type="match status" value="1"/>
</dbReference>
<dbReference type="PROSITE" id="PS01044">
    <property type="entry name" value="SQUALEN_PHYTOEN_SYN_1"/>
    <property type="match status" value="1"/>
</dbReference>
<evidence type="ECO:0000313" key="5">
    <source>
        <dbReference type="Proteomes" id="UP000324176"/>
    </source>
</evidence>
<gene>
    <name evidence="2" type="ORF">AAW31_03940</name>
    <name evidence="3" type="ORF">BCL69_100146</name>
</gene>
<reference evidence="4" key="1">
    <citation type="submission" date="2015-05" db="EMBL/GenBank/DDBJ databases">
        <title>Draft genome of Nitrosomonas communis strain Nm2.</title>
        <authorList>
            <person name="Kozlowski J.A."/>
            <person name="Kits K.D."/>
            <person name="Stein L.Y."/>
        </authorList>
    </citation>
    <scope>NUCLEOTIDE SEQUENCE [LARGE SCALE GENOMIC DNA]</scope>
    <source>
        <strain evidence="4">Nm2</strain>
    </source>
</reference>
<dbReference type="PANTHER" id="PTHR11626">
    <property type="entry name" value="FARNESYL-DIPHOSPHATE FARNESYLTRANSFERASE"/>
    <property type="match status" value="1"/>
</dbReference>
<dbReference type="InterPro" id="IPR008949">
    <property type="entry name" value="Isoprenoid_synthase_dom_sf"/>
</dbReference>
<dbReference type="Proteomes" id="UP000324176">
    <property type="component" value="Unassembled WGS sequence"/>
</dbReference>
<evidence type="ECO:0000313" key="3">
    <source>
        <dbReference type="EMBL" id="TYP94515.1"/>
    </source>
</evidence>
<dbReference type="GO" id="GO:0016117">
    <property type="term" value="P:carotenoid biosynthetic process"/>
    <property type="evidence" value="ECO:0007669"/>
    <property type="project" value="UniProtKB-ARBA"/>
</dbReference>
<dbReference type="Gene3D" id="1.10.600.10">
    <property type="entry name" value="Farnesyl Diphosphate Synthase"/>
    <property type="match status" value="1"/>
</dbReference>
<dbReference type="InterPro" id="IPR033904">
    <property type="entry name" value="Trans_IPPS_HH"/>
</dbReference>
<evidence type="ECO:0000313" key="2">
    <source>
        <dbReference type="EMBL" id="AKH37159.1"/>
    </source>
</evidence>
<evidence type="ECO:0000313" key="4">
    <source>
        <dbReference type="Proteomes" id="UP000034156"/>
    </source>
</evidence>
<dbReference type="CDD" id="cd00683">
    <property type="entry name" value="Trans_IPPS_HH"/>
    <property type="match status" value="1"/>
</dbReference>
<organism evidence="2 4">
    <name type="scientific">Nitrosomonas communis</name>
    <dbReference type="NCBI Taxonomy" id="44574"/>
    <lineage>
        <taxon>Bacteria</taxon>
        <taxon>Pseudomonadati</taxon>
        <taxon>Pseudomonadota</taxon>
        <taxon>Betaproteobacteria</taxon>
        <taxon>Nitrosomonadales</taxon>
        <taxon>Nitrosomonadaceae</taxon>
        <taxon>Nitrosomonas</taxon>
    </lineage>
</organism>
<evidence type="ECO:0000256" key="1">
    <source>
        <dbReference type="ARBA" id="ARBA00022679"/>
    </source>
</evidence>
<dbReference type="GO" id="GO:0051996">
    <property type="term" value="F:squalene synthase [NAD(P)H] activity"/>
    <property type="evidence" value="ECO:0007669"/>
    <property type="project" value="InterPro"/>
</dbReference>
<proteinExistence type="predicted"/>
<reference evidence="3 5" key="3">
    <citation type="submission" date="2019-07" db="EMBL/GenBank/DDBJ databases">
        <title>Active sludge and wastewater microbial communities from Klosterneuburg, Austria.</title>
        <authorList>
            <person name="Wagner M."/>
        </authorList>
    </citation>
    <scope>NUCLEOTIDE SEQUENCE [LARGE SCALE GENOMIC DNA]</scope>
    <source>
        <strain evidence="3 5">Nm2</strain>
    </source>
</reference>
<dbReference type="Proteomes" id="UP000034156">
    <property type="component" value="Chromosome"/>
</dbReference>
<dbReference type="GO" id="GO:0045338">
    <property type="term" value="P:farnesyl diphosphate metabolic process"/>
    <property type="evidence" value="ECO:0007669"/>
    <property type="project" value="InterPro"/>
</dbReference>
<sequence>MTTYTMAHPASIEDNHYQEHILQGVSRTFALTIPQLPPSLYPVIGNAYLLCRIVDTVEDDNGLSSEQTRKFAEMFIQVVSGKVAAEAFAEALFPLLSDHTIPAEHDLIKNTPAVIRITHSFNLTQRKALERCVRIMGQGMADYQDTESLAGLKDLAALNQYCYHVAGVVGEMLTELFCDYSEEINLNKPALMKLAVSFGQGLQMTNILKDIWEDRKRGACWLPQDIFREKGFDLNELQPGCTDPRFDEGLGVLIGIAKAHLRNALTYTCMIPPKETGIRRFCLWALGMAVLTLNKINQNRSFIQGEQVKISRKSVKATVLITSALARQDWALQQMFALTSRHLPEVDVLGKKV</sequence>
<dbReference type="Pfam" id="PF00494">
    <property type="entry name" value="SQS_PSY"/>
    <property type="match status" value="1"/>
</dbReference>
<dbReference type="KEGG" id="nco:AAW31_03940"/>
<dbReference type="PATRIC" id="fig|44574.3.peg.944"/>
<protein>
    <submittedName>
        <fullName evidence="3">Farnesyl-diphosphate farnesyltransferase</fullName>
    </submittedName>
    <submittedName>
        <fullName evidence="2">Phytoene synthase</fullName>
    </submittedName>
</protein>
<dbReference type="InterPro" id="IPR044844">
    <property type="entry name" value="Trans_IPPS_euk-type"/>
</dbReference>
<dbReference type="AlphaFoldDB" id="A0A0F7KEA6"/>
<dbReference type="InterPro" id="IPR002060">
    <property type="entry name" value="Squ/phyt_synthse"/>
</dbReference>
<dbReference type="EMBL" id="CP011451">
    <property type="protein sequence ID" value="AKH37159.1"/>
    <property type="molecule type" value="Genomic_DNA"/>
</dbReference>
<dbReference type="RefSeq" id="WP_046849253.1">
    <property type="nucleotide sequence ID" value="NZ_CP011451.1"/>
</dbReference>
<dbReference type="PANTHER" id="PTHR11626:SF2">
    <property type="entry name" value="SQUALENE SYNTHASE"/>
    <property type="match status" value="1"/>
</dbReference>
<reference evidence="2 4" key="2">
    <citation type="journal article" date="2016" name="Genome Announc.">
        <title>Genome Sequence of Nitrosomonas communis Strain Nm2, a Mesophilic Ammonia-Oxidizing Bacterium Isolated from Mediterranean Soil.</title>
        <authorList>
            <person name="Kozlowski J.A."/>
            <person name="Kits K.D."/>
            <person name="Stein L.Y."/>
        </authorList>
    </citation>
    <scope>NUCLEOTIDE SEQUENCE [LARGE SCALE GENOMIC DNA]</scope>
    <source>
        <strain evidence="2 4">Nm2</strain>
    </source>
</reference>
<keyword evidence="4" id="KW-1185">Reference proteome</keyword>